<dbReference type="EMBL" id="JBHSZO010000021">
    <property type="protein sequence ID" value="MFC7219471.1"/>
    <property type="molecule type" value="Genomic_DNA"/>
</dbReference>
<keyword evidence="3" id="KW-1185">Reference proteome</keyword>
<evidence type="ECO:0000256" key="1">
    <source>
        <dbReference type="SAM" id="MobiDB-lite"/>
    </source>
</evidence>
<name>A0ABW2GJZ1_9ACTN</name>
<feature type="compositionally biased region" description="Basic and acidic residues" evidence="1">
    <location>
        <begin position="184"/>
        <end position="198"/>
    </location>
</feature>
<feature type="region of interest" description="Disordered" evidence="1">
    <location>
        <begin position="156"/>
        <end position="198"/>
    </location>
</feature>
<sequence length="198" mass="22065">MSRDDDLTARVAEPDFWPLYFFDDHAIAAYAEGREEQEAEEDALRAEFWLDRGLGLELGFEPGAEYVHLAVRSPESDRAETGGWDDTAHFHPHVMPWSELDLLCRAAALQDPALRHPGPMLALLLRFAFLTEDDDLDSITPLVDAAFTTVRPLAANETAPRSRGRADGDPRLVRPAGSARHRDRVGDPGRRLPDRDAA</sequence>
<reference evidence="3" key="1">
    <citation type="journal article" date="2019" name="Int. J. Syst. Evol. Microbiol.">
        <title>The Global Catalogue of Microorganisms (GCM) 10K type strain sequencing project: providing services to taxonomists for standard genome sequencing and annotation.</title>
        <authorList>
            <consortium name="The Broad Institute Genomics Platform"/>
            <consortium name="The Broad Institute Genome Sequencing Center for Infectious Disease"/>
            <person name="Wu L."/>
            <person name="Ma J."/>
        </authorList>
    </citation>
    <scope>NUCLEOTIDE SEQUENCE [LARGE SCALE GENOMIC DNA]</scope>
    <source>
        <strain evidence="3">CGMCC 1.13681</strain>
    </source>
</reference>
<dbReference type="RefSeq" id="WP_386415202.1">
    <property type="nucleotide sequence ID" value="NZ_JBHSZO010000021.1"/>
</dbReference>
<accession>A0ABW2GJZ1</accession>
<evidence type="ECO:0000313" key="3">
    <source>
        <dbReference type="Proteomes" id="UP001596413"/>
    </source>
</evidence>
<comment type="caution">
    <text evidence="2">The sequence shown here is derived from an EMBL/GenBank/DDBJ whole genome shotgun (WGS) entry which is preliminary data.</text>
</comment>
<proteinExistence type="predicted"/>
<protein>
    <submittedName>
        <fullName evidence="2">Uncharacterized protein</fullName>
    </submittedName>
</protein>
<evidence type="ECO:0000313" key="2">
    <source>
        <dbReference type="EMBL" id="MFC7219471.1"/>
    </source>
</evidence>
<dbReference type="Proteomes" id="UP001596413">
    <property type="component" value="Unassembled WGS sequence"/>
</dbReference>
<gene>
    <name evidence="2" type="ORF">ACFQLX_15010</name>
</gene>
<organism evidence="2 3">
    <name type="scientific">Streptomyces polyrhachis</name>
    <dbReference type="NCBI Taxonomy" id="1282885"/>
    <lineage>
        <taxon>Bacteria</taxon>
        <taxon>Bacillati</taxon>
        <taxon>Actinomycetota</taxon>
        <taxon>Actinomycetes</taxon>
        <taxon>Kitasatosporales</taxon>
        <taxon>Streptomycetaceae</taxon>
        <taxon>Streptomyces</taxon>
    </lineage>
</organism>